<keyword evidence="2" id="KW-1185">Reference proteome</keyword>
<dbReference type="Proteomes" id="UP000277749">
    <property type="component" value="Segment"/>
</dbReference>
<evidence type="ECO:0000313" key="2">
    <source>
        <dbReference type="Proteomes" id="UP000277749"/>
    </source>
</evidence>
<reference evidence="1 2" key="1">
    <citation type="journal article" date="2018" name="Environ. Microbiol.">
        <title>New archaeal viruses discovered by metagenomic analysis of viral communities in enrichment cultures.</title>
        <authorList>
            <person name="Liu Y."/>
            <person name="Brandt D."/>
            <person name="Ishino S."/>
            <person name="Ishino Y."/>
            <person name="Koonin E.V."/>
            <person name="Kalinowski J."/>
            <person name="Krupovic M."/>
            <person name="Prangishvili D."/>
        </authorList>
    </citation>
    <scope>NUCLEOTIDE SEQUENCE [LARGE SCALE GENOMIC DNA]</scope>
</reference>
<name>A0A3Q8Q9Q5_9VIRU</name>
<proteinExistence type="predicted"/>
<sequence>MYTNLKIMVSFYLCEHLIGQFVKDKKDVVRCRATSSVYDPYNGWIECVSTYGRLVSSYENMVRIYYHMIDKHSDELDIDTLRRIEEIVKKIG</sequence>
<organism evidence="1 2">
    <name type="scientific">Sulfolobales Beppu filamentous virus 2</name>
    <dbReference type="NCBI Taxonomy" id="2493123"/>
    <lineage>
        <taxon>Viruses</taxon>
        <taxon>Adnaviria</taxon>
        <taxon>Zilligvirae</taxon>
        <taxon>Taleaviricota</taxon>
        <taxon>Tokiviricetes</taxon>
        <taxon>Ligamenvirales</taxon>
        <taxon>Lipothrixviridae</taxon>
        <taxon>Alphalipothrixvirus</taxon>
        <taxon>Alphalipothrixvirus umijigokuense</taxon>
    </lineage>
</organism>
<protein>
    <submittedName>
        <fullName evidence="1">Uncharacterized protein</fullName>
    </submittedName>
</protein>
<gene>
    <name evidence="1" type="ORF">SBFV2_gp03</name>
</gene>
<dbReference type="EMBL" id="MK064563">
    <property type="protein sequence ID" value="AZI75770.1"/>
    <property type="molecule type" value="Genomic_DNA"/>
</dbReference>
<evidence type="ECO:0000313" key="1">
    <source>
        <dbReference type="EMBL" id="AZI75770.1"/>
    </source>
</evidence>
<accession>A0A3Q8Q9Q5</accession>